<evidence type="ECO:0000256" key="7">
    <source>
        <dbReference type="ARBA" id="ARBA00022840"/>
    </source>
</evidence>
<dbReference type="InterPro" id="IPR011993">
    <property type="entry name" value="PH-like_dom_sf"/>
</dbReference>
<dbReference type="GO" id="GO:0060298">
    <property type="term" value="P:positive regulation of sarcomere organization"/>
    <property type="evidence" value="ECO:0007669"/>
    <property type="project" value="UniProtKB-ARBA"/>
</dbReference>
<dbReference type="InterPro" id="IPR003598">
    <property type="entry name" value="Ig_sub2"/>
</dbReference>
<dbReference type="Pfam" id="PF00069">
    <property type="entry name" value="Pkinase"/>
    <property type="match status" value="2"/>
</dbReference>
<evidence type="ECO:0000259" key="11">
    <source>
        <dbReference type="PROSITE" id="PS50010"/>
    </source>
</evidence>
<dbReference type="PROSITE" id="PS50853">
    <property type="entry name" value="FN3"/>
    <property type="match status" value="2"/>
</dbReference>
<dbReference type="InterPro" id="IPR007110">
    <property type="entry name" value="Ig-like_dom"/>
</dbReference>
<dbReference type="Pfam" id="PF07679">
    <property type="entry name" value="I-set"/>
    <property type="match status" value="21"/>
</dbReference>
<dbReference type="GO" id="GO:0045214">
    <property type="term" value="P:sarcomere organization"/>
    <property type="evidence" value="ECO:0007669"/>
    <property type="project" value="UniProtKB-ARBA"/>
</dbReference>
<dbReference type="SMART" id="SM00060">
    <property type="entry name" value="FN3"/>
    <property type="match status" value="2"/>
</dbReference>
<dbReference type="Gene3D" id="2.60.40.10">
    <property type="entry name" value="Immunoglobulins"/>
    <property type="match status" value="23"/>
</dbReference>
<evidence type="ECO:0000256" key="8">
    <source>
        <dbReference type="ARBA" id="ARBA00023157"/>
    </source>
</evidence>
<dbReference type="SUPFAM" id="SSF56112">
    <property type="entry name" value="Protein kinase-like (PK-like)"/>
    <property type="match status" value="2"/>
</dbReference>
<dbReference type="Pfam" id="PF00621">
    <property type="entry name" value="RhoGEF"/>
    <property type="match status" value="1"/>
</dbReference>
<accession>A0A8I6S7G9</accession>
<evidence type="ECO:0000259" key="13">
    <source>
        <dbReference type="PROSITE" id="PS50835"/>
    </source>
</evidence>
<dbReference type="GO" id="GO:0005524">
    <property type="term" value="F:ATP binding"/>
    <property type="evidence" value="ECO:0007669"/>
    <property type="project" value="UniProtKB-KW"/>
</dbReference>
<feature type="domain" description="Ig-like" evidence="13">
    <location>
        <begin position="958"/>
        <end position="1029"/>
    </location>
</feature>
<dbReference type="InterPro" id="IPR036179">
    <property type="entry name" value="Ig-like_dom_sf"/>
</dbReference>
<dbReference type="FunFam" id="2.60.40.10:FF:000032">
    <property type="entry name" value="palladin isoform X1"/>
    <property type="match status" value="2"/>
</dbReference>
<dbReference type="RefSeq" id="XP_014257942.1">
    <property type="nucleotide sequence ID" value="XM_014402456.2"/>
</dbReference>
<feature type="domain" description="Ig-like" evidence="13">
    <location>
        <begin position="2224"/>
        <end position="2327"/>
    </location>
</feature>
<dbReference type="PANTHER" id="PTHR47633:SF3">
    <property type="entry name" value="STRIATED MUSCLE PREFERENTIALLY EXPRESSED PROTEIN KINASE"/>
    <property type="match status" value="1"/>
</dbReference>
<dbReference type="Gene3D" id="1.20.900.10">
    <property type="entry name" value="Dbl homology (DH) domain"/>
    <property type="match status" value="1"/>
</dbReference>
<dbReference type="Pfam" id="PF22697">
    <property type="entry name" value="SOS1_NGEF_PH"/>
    <property type="match status" value="1"/>
</dbReference>
<feature type="domain" description="Ig-like" evidence="13">
    <location>
        <begin position="2026"/>
        <end position="2114"/>
    </location>
</feature>
<dbReference type="InterPro" id="IPR055251">
    <property type="entry name" value="SOS1_NGEF_PH"/>
</dbReference>
<dbReference type="FunFam" id="2.60.40.10:FF:000802">
    <property type="entry name" value="Muscle M-line assembly protein unc-89"/>
    <property type="match status" value="1"/>
</dbReference>
<dbReference type="InterPro" id="IPR035899">
    <property type="entry name" value="DBL_dom_sf"/>
</dbReference>
<name>A0A8I6S7G9_CIMLE</name>
<dbReference type="EnsemblMetazoa" id="XM_014402456.2">
    <property type="protein sequence ID" value="XP_014257942.1"/>
    <property type="gene ID" value="LOC106671524"/>
</dbReference>
<feature type="domain" description="Ig-like" evidence="13">
    <location>
        <begin position="3163"/>
        <end position="3247"/>
    </location>
</feature>
<feature type="domain" description="Ig-like" evidence="13">
    <location>
        <begin position="723"/>
        <end position="849"/>
    </location>
</feature>
<dbReference type="Gene3D" id="1.10.510.10">
    <property type="entry name" value="Transferase(Phosphotransferase) domain 1"/>
    <property type="match status" value="2"/>
</dbReference>
<feature type="domain" description="Ig-like" evidence="13">
    <location>
        <begin position="1145"/>
        <end position="1235"/>
    </location>
</feature>
<keyword evidence="7" id="KW-0067">ATP-binding</keyword>
<keyword evidence="9" id="KW-0393">Immunoglobulin domain</keyword>
<dbReference type="Gene3D" id="2.30.29.30">
    <property type="entry name" value="Pleckstrin-homology domain (PH domain)/Phosphotyrosine-binding domain (PTB)"/>
    <property type="match status" value="1"/>
</dbReference>
<feature type="domain" description="Fibronectin type-III" evidence="14">
    <location>
        <begin position="2341"/>
        <end position="2439"/>
    </location>
</feature>
<feature type="domain" description="Ig-like" evidence="13">
    <location>
        <begin position="2576"/>
        <end position="2665"/>
    </location>
</feature>
<evidence type="ECO:0000259" key="12">
    <source>
        <dbReference type="PROSITE" id="PS50011"/>
    </source>
</evidence>
<dbReference type="CDD" id="cd00160">
    <property type="entry name" value="RhoGEF"/>
    <property type="match status" value="1"/>
</dbReference>
<dbReference type="GO" id="GO:0031430">
    <property type="term" value="C:M band"/>
    <property type="evidence" value="ECO:0007669"/>
    <property type="project" value="UniProtKB-ARBA"/>
</dbReference>
<dbReference type="InterPro" id="IPR013783">
    <property type="entry name" value="Ig-like_fold"/>
</dbReference>
<keyword evidence="3" id="KW-0728">SH3 domain</keyword>
<evidence type="ECO:0000256" key="5">
    <source>
        <dbReference type="ARBA" id="ARBA00022737"/>
    </source>
</evidence>
<dbReference type="FunFam" id="2.60.40.10:FF:000425">
    <property type="entry name" value="Myosin light chain kinase"/>
    <property type="match status" value="3"/>
</dbReference>
<dbReference type="SMART" id="SM00408">
    <property type="entry name" value="IGc2"/>
    <property type="match status" value="17"/>
</dbReference>
<evidence type="ECO:0000256" key="6">
    <source>
        <dbReference type="ARBA" id="ARBA00022741"/>
    </source>
</evidence>
<feature type="compositionally biased region" description="Polar residues" evidence="10">
    <location>
        <begin position="1"/>
        <end position="26"/>
    </location>
</feature>
<dbReference type="GO" id="GO:0005085">
    <property type="term" value="F:guanyl-nucleotide exchange factor activity"/>
    <property type="evidence" value="ECO:0007669"/>
    <property type="project" value="InterPro"/>
</dbReference>
<feature type="domain" description="Ig-like" evidence="13">
    <location>
        <begin position="1336"/>
        <end position="1425"/>
    </location>
</feature>
<dbReference type="GO" id="GO:0007525">
    <property type="term" value="P:somatic muscle development"/>
    <property type="evidence" value="ECO:0007669"/>
    <property type="project" value="UniProtKB-ARBA"/>
</dbReference>
<dbReference type="SUPFAM" id="SSF48726">
    <property type="entry name" value="Immunoglobulin"/>
    <property type="match status" value="21"/>
</dbReference>
<dbReference type="FunFam" id="1.20.900.10:FF:000033">
    <property type="entry name" value="Muscle M-line assembly protein unc-89-like Protein"/>
    <property type="match status" value="1"/>
</dbReference>
<feature type="domain" description="Ig-like" evidence="13">
    <location>
        <begin position="861"/>
        <end position="953"/>
    </location>
</feature>
<evidence type="ECO:0008006" key="17">
    <source>
        <dbReference type="Google" id="ProtNLM"/>
    </source>
</evidence>
<feature type="domain" description="Protein kinase" evidence="12">
    <location>
        <begin position="2694"/>
        <end position="2947"/>
    </location>
</feature>
<dbReference type="CDD" id="cd00063">
    <property type="entry name" value="FN3"/>
    <property type="match status" value="2"/>
</dbReference>
<dbReference type="GeneID" id="106671524"/>
<feature type="domain" description="Ig-like" evidence="13">
    <location>
        <begin position="2122"/>
        <end position="2217"/>
    </location>
</feature>
<reference evidence="15" key="1">
    <citation type="submission" date="2022-01" db="UniProtKB">
        <authorList>
            <consortium name="EnsemblMetazoa"/>
        </authorList>
    </citation>
    <scope>IDENTIFICATION</scope>
</reference>
<feature type="region of interest" description="Disordered" evidence="10">
    <location>
        <begin position="1"/>
        <end position="41"/>
    </location>
</feature>
<dbReference type="Gene3D" id="3.30.200.20">
    <property type="entry name" value="Phosphorylase Kinase, domain 1"/>
    <property type="match status" value="1"/>
</dbReference>
<feature type="domain" description="Ig-like" evidence="13">
    <location>
        <begin position="1630"/>
        <end position="1723"/>
    </location>
</feature>
<dbReference type="InterPro" id="IPR011009">
    <property type="entry name" value="Kinase-like_dom_sf"/>
</dbReference>
<proteinExistence type="inferred from homology"/>
<dbReference type="GO" id="GO:0040017">
    <property type="term" value="P:positive regulation of locomotion"/>
    <property type="evidence" value="ECO:0007669"/>
    <property type="project" value="UniProtKB-ARBA"/>
</dbReference>
<keyword evidence="16" id="KW-1185">Reference proteome</keyword>
<dbReference type="InterPro" id="IPR000719">
    <property type="entry name" value="Prot_kinase_dom"/>
</dbReference>
<feature type="domain" description="DH" evidence="11">
    <location>
        <begin position="166"/>
        <end position="345"/>
    </location>
</feature>
<dbReference type="CDD" id="cd00096">
    <property type="entry name" value="Ig"/>
    <property type="match status" value="1"/>
</dbReference>
<evidence type="ECO:0000256" key="2">
    <source>
        <dbReference type="ARBA" id="ARBA00006692"/>
    </source>
</evidence>
<dbReference type="SUPFAM" id="SSF50729">
    <property type="entry name" value="PH domain-like"/>
    <property type="match status" value="1"/>
</dbReference>
<feature type="domain" description="Protein kinase" evidence="12">
    <location>
        <begin position="3403"/>
        <end position="3657"/>
    </location>
</feature>
<dbReference type="Proteomes" id="UP000494040">
    <property type="component" value="Unassembled WGS sequence"/>
</dbReference>
<protein>
    <recommendedName>
        <fullName evidence="17">Muscle M-line assembly protein unc-89</fullName>
    </recommendedName>
</protein>
<dbReference type="PROSITE" id="PS50835">
    <property type="entry name" value="IG_LIKE"/>
    <property type="match status" value="16"/>
</dbReference>
<keyword evidence="8" id="KW-1015">Disulfide bond</keyword>
<dbReference type="GO" id="GO:0004672">
    <property type="term" value="F:protein kinase activity"/>
    <property type="evidence" value="ECO:0007669"/>
    <property type="project" value="InterPro"/>
</dbReference>
<dbReference type="FunFam" id="2.60.40.10:FF:000940">
    <property type="entry name" value="Muscle M-line assembly protein unc-89"/>
    <property type="match status" value="1"/>
</dbReference>
<feature type="domain" description="Fibronectin type-III" evidence="14">
    <location>
        <begin position="3259"/>
        <end position="3353"/>
    </location>
</feature>
<dbReference type="CTD" id="3346201"/>
<dbReference type="SMART" id="SM00325">
    <property type="entry name" value="RhoGEF"/>
    <property type="match status" value="1"/>
</dbReference>
<comment type="similarity">
    <text evidence="2">Belongs to the protein kinase superfamily. CAMK Ser/Thr protein kinase family.</text>
</comment>
<dbReference type="PANTHER" id="PTHR47633">
    <property type="entry name" value="IMMUNOGLOBULIN"/>
    <property type="match status" value="1"/>
</dbReference>
<dbReference type="InterPro" id="IPR000219">
    <property type="entry name" value="DH_dom"/>
</dbReference>
<evidence type="ECO:0000256" key="1">
    <source>
        <dbReference type="ARBA" id="ARBA00004161"/>
    </source>
</evidence>
<evidence type="ECO:0000313" key="15">
    <source>
        <dbReference type="EnsemblMetazoa" id="XP_014257942.1"/>
    </source>
</evidence>
<dbReference type="Pfam" id="PF00041">
    <property type="entry name" value="fn3"/>
    <property type="match status" value="2"/>
</dbReference>
<dbReference type="FunFam" id="2.60.40.10:FF:000919">
    <property type="entry name" value="Uncharacterized protein, isoform C"/>
    <property type="match status" value="1"/>
</dbReference>
<dbReference type="FunFam" id="2.60.40.10:FF:000873">
    <property type="entry name" value="Muscle M-line assembly protein unc-89"/>
    <property type="match status" value="1"/>
</dbReference>
<dbReference type="SUPFAM" id="SSF49265">
    <property type="entry name" value="Fibronectin type III"/>
    <property type="match status" value="1"/>
</dbReference>
<evidence type="ECO:0000259" key="14">
    <source>
        <dbReference type="PROSITE" id="PS50853"/>
    </source>
</evidence>
<feature type="domain" description="Ig-like" evidence="13">
    <location>
        <begin position="1822"/>
        <end position="1914"/>
    </location>
</feature>
<evidence type="ECO:0000256" key="10">
    <source>
        <dbReference type="SAM" id="MobiDB-lite"/>
    </source>
</evidence>
<evidence type="ECO:0000313" key="16">
    <source>
        <dbReference type="Proteomes" id="UP000494040"/>
    </source>
</evidence>
<dbReference type="SMART" id="SM00220">
    <property type="entry name" value="S_TKc"/>
    <property type="match status" value="2"/>
</dbReference>
<dbReference type="SMART" id="SM00409">
    <property type="entry name" value="IG"/>
    <property type="match status" value="19"/>
</dbReference>
<dbReference type="FunFam" id="2.60.40.10:FF:001036">
    <property type="entry name" value="Muscle M-line assembly protein unc-89"/>
    <property type="match status" value="1"/>
</dbReference>
<keyword evidence="6" id="KW-0547">Nucleotide-binding</keyword>
<dbReference type="FunFam" id="2.60.40.10:FF:000147">
    <property type="entry name" value="Myosin light chain kinase"/>
    <property type="match status" value="1"/>
</dbReference>
<evidence type="ECO:0000256" key="4">
    <source>
        <dbReference type="ARBA" id="ARBA00022490"/>
    </source>
</evidence>
<dbReference type="PROSITE" id="PS50011">
    <property type="entry name" value="PROTEIN_KINASE_DOM"/>
    <property type="match status" value="2"/>
</dbReference>
<keyword evidence="5" id="KW-0677">Repeat</keyword>
<dbReference type="SUPFAM" id="SSF48065">
    <property type="entry name" value="DBL homology domain (DH-domain)"/>
    <property type="match status" value="1"/>
</dbReference>
<feature type="domain" description="Ig-like" evidence="13">
    <location>
        <begin position="1240"/>
        <end position="1331"/>
    </location>
</feature>
<organism evidence="15 16">
    <name type="scientific">Cimex lectularius</name>
    <name type="common">Bed bug</name>
    <name type="synonym">Acanthia lectularia</name>
    <dbReference type="NCBI Taxonomy" id="79782"/>
    <lineage>
        <taxon>Eukaryota</taxon>
        <taxon>Metazoa</taxon>
        <taxon>Ecdysozoa</taxon>
        <taxon>Arthropoda</taxon>
        <taxon>Hexapoda</taxon>
        <taxon>Insecta</taxon>
        <taxon>Pterygota</taxon>
        <taxon>Neoptera</taxon>
        <taxon>Paraneoptera</taxon>
        <taxon>Hemiptera</taxon>
        <taxon>Heteroptera</taxon>
        <taxon>Panheteroptera</taxon>
        <taxon>Cimicomorpha</taxon>
        <taxon>Cimicidae</taxon>
        <taxon>Cimex</taxon>
    </lineage>
</organism>
<dbReference type="InterPro" id="IPR003599">
    <property type="entry name" value="Ig_sub"/>
</dbReference>
<dbReference type="PROSITE" id="PS50010">
    <property type="entry name" value="DH_2"/>
    <property type="match status" value="1"/>
</dbReference>
<dbReference type="FunFam" id="2.60.40.10:FF:000345">
    <property type="entry name" value="Muscle M-line assembly protein unc-89"/>
    <property type="match status" value="6"/>
</dbReference>
<dbReference type="OrthoDB" id="2570713at2759"/>
<evidence type="ECO:0000256" key="9">
    <source>
        <dbReference type="ARBA" id="ARBA00023319"/>
    </source>
</evidence>
<sequence>MSSHFIKTSQTSSQHVRIKTQESYLETRSGHESSSHTITMTKRGGAEVFTVSQDFKADEPDAVSVHRGEKVVLMNTRSQDPSKRVRFDFDLDLDFGMDVEQLLDTSAAKHKMSVKPKRNYMKGSSQSRWSIQSLEDPEKQGLVPMVLLTPHEVSPMSESMQDIAFRKEAVISELVETEEEFCRDLMQVVDRYIRPLDGPTVPRFVSDKKESLFGNFREIAIFHNTVLLEGIKYYAKQEPKALGRTFLRMERDFDKHAAYCHDEPLFQDFLQDNEDIRTWFEDLAARLHDDKNLSEHLKLPIQRINDYQLLLKELVRYSEKLNEDTTDLSKALELMLGIPHRSNDLKYINNIEGYHGDIHKLGRLLRHNWFKLKGKDGKTHERYLFLFKARILVCKVRKIGDGRYVFVLKEIIRLPEVEVKDQNDSQSFDVGPYTLTSHGDNAKEPWLAEIQHYARNALTLAEHAADDLRLKEDDNKNIVPLKGIELDTVPGQLSDEDMDKSTSLASRRTSLTKRVEELRSGSITESVRHEEVISSSVVIREEMEEDMTSRCITNQSLFIHTIEGLNVEPGGSAAFECEIDAKSIVWLKDNRPLSDRLADRVTQMSVGNVHRLEILNVIESDAGVYTAHATTKSGQVSTCTANLVVHKLTNEERKAKNGPHFLVRLKDTELLQNTYLRFLIKVKGDPMPTVEFFKDDKLITYKNERMCVKTEQAATGYYELVIPEVHTSDAGMYKCVATNRFGEATCEGLLCVVEDNKNRNRFESQAASTNQQYDKNIFESLDDKNIQPEFSWIKDGKPFDAEERFKVLFQDEEDSLALVFTHVKPEDAGLYTCVASTSTGKISCSAELTVQGNVNLLTREPEAAKIKSSTTTYETNIGSSAMLETKVTGYPKPEIKWFKEGEEIKISEKYKVLYEDDETSSLVIKNITLEDMGEYTVVASNLSGKSEDTVKLNVKAAPFFTKKLTDVHAMSSQEIRLNVNIGGNPKPTVAWYKDGKEVSESDHVKLIEEGSSYTLLIEKCNLYDVGSYSVICKNEVSQCSEFCKVDVEGAPIFTRTLIKNAETEEGDSLTFLVKVHGKPMPSVEWFYKNKPVVLDSRCKTSSDNDTYTLTINAINKNDAGEYSCRLTNVHGTATDHGQLFVKTAPVFIKGMGHLMAQEGDTNVGFTVEVASYPKGHIKWFHDDVEIKSNSSDYSFKEDNDSYTLVLKNVKRESYGSYKCKIENQYGCNDSTAELTVLCKPQFKKPLSDMTVNEGDTLTLKVEIDATPEPTVKWYKDGQELTEDAHIKISRDSHRVETYELTVNLVKAEDSGEYEVRAINEMGSAVTKNTVIVQTSPKVVKSEMKDMEVFECWEHKFNVEVDGRPHPTAKWYKDGKELGKSDRYKILDDNGVYSLEIINCQLDDSAEYKVVVSNVLGEASDMAKLKIIPANDFRLPQITTPLVNTNVNKGDKVELKVVLTADPIPEIKWQFNEKDVPSDFVASSDTKPTHHNLKECTYTLTNPSCKHENTGQVSFTAENNSGRAETSAHLDVILKPEVKSFKDIAGIPYEDAQFTAYLNSNPRAAVVWRKDGKKLENDDHYSIETDDTNEVYKLNIKHLLLEDGGTYTISAVNKVGECSADARLKIHMQEPEFTKGLEDIQVREYAQLDLKVRAQGVPNPEIQWSKDGEDLKDSEELSLETKCEGNVSSQLTIPHFKEENAGRYKVRAHNVAGHADTLCNVKLAQLAPTFSKSLGRALEVEEGEPLELRCKIEASPSAKIKWFKDGEELKPSDHIQVTHNPDGSVKLRIEAATPGDCGAYKIIVQNNLGEDASICAVAVNPNPRAPVFLKKLENVSVGEDEPMFLEAQVSGFPLPEIKWFKDGLPIRPSRAVNFINSPGGMIGLSVEKSASENAGTYSVQISNKLGDASCQAEVDVLLREHRPEFQGHLIPTTVVEGFPVKFSIKVGGNPPPELIWSKNNTPIDIDGVHVKVEKLPDGQYSLLIDKASPSDAGLYSVTAKNPSGAVTSEAKLEVADHARGDQPEEPPCFAYNMRDAWTEEGSSVTLTAPFLGNPIPEVRWFKEDKELKPDHRISFTNDGHKVGLHIEPCDMEDMSNYKCQIENPLGKAETSAKITVKKVYHAPVFVQKLHDLDQVIGLDGKLVCRVTGNPKPDISWFCNGKPIVDGNRYRMKREGDSCILYIKDCSPNDDGCYTCIASNRDGKDECKAQFRAVEKILTKEKGEAPCFLKKIGDQELIHGMTGRFTACISGFPEPEVEWFRNNEKLYPSERITIEREKTGLLRLCIAHVDPDVDAGKYKVRIYNDHGEDECEASFSFDNMGLGDRRPVGEQYKDFDKFKHSGAPMPLADRPIISRMSDRRLTLSWKPSIPYGPREPVTYQVEMCEVPNGDWFTARSGIRSCACEIRNLEPFRDYKFRVRVENKFGISDPSPYEITYRTKLEPEPPKFIPYLAPGVDFRPDSSPYFPKDFDIERPPHDGYAQAPKFLRQEHYTQYGVKNHNSNLFWFVYGYPKPKMTYYFNDKLIEMGGRYDCSYTRNGQATLFINKMLDRDVGSYEAVATNEHGEARQKVHLEIAEYPEFIKRPEEMILVVRNTGRLEARVVGVPQPDIKWFKDWQPLAPSSRIKINRMDPDHCSLTINDAIMKDTGLYSITASNVAGAVSCSVMIHVEEKDEYPFQHYGRGHNVKCKTKPISDYYDLGDELGRGTQGITYHAVERSTGRNYAAKIMHGRKELKTLMHNELEMMNMLNSRKIIKIHDAFETLDTVTLMMELASGGELLDVMTRQPYTTESEIASYIRQLLVALDYMHEQNLAHLGLTPGDLLVSHPGGDDLKLCDFGLARRIHPGQLQPLEFGMPEFVSPETIRGEGVDFSSDMWSVGVITYLLLTGVSLFRGTNDKETLTKVREGYWQFDEEYWTYLSKEARDFISKLLIVNTSERLDVKAALRHPWLNYADRLPPNLHNIPTEKLHNYFNLWKDWYSNASCRTWYRRRPLVSAFTHPSKMVYPPHYIATPMPSPEREIKDTDNKSTWAEKLSSQQPMNYDLGVISSESHYQNGPDTYLLQLRDVDFPVRIREYMKVAAHRGSGVSSFPEDNHLDWRLPVIRERRRFTDVMDEEIDDERKNRISQYGYGDTYTVRRLKHELGSRLDTHVEAEAIIEATRGGQAPFMREKPKITPIEEGKPVQLSCYAVGDPKPTIQWFKNDMMFGNSNRIKITEDDKGRSVLELLPASSVDAGIYKVVARNSMGQTVCRTRLVHATIPDAPDSPQMADVSDSQILLKWKQPKHDGNSPILSYSLQRQLVDGSTWKDVSCTIEHEFFLVDGLQPATGYLFRLASQNSIGWSEFGIPSEVMRTLEEGCEPIKLTKAMKSQQASEINEELKPAKHELDYSVETSPIQWTKQLPTQKYTFVSEISSGRFSVVVKAIDKTTEKTRIAKLVDCSPTSKPNVEREFEVLRSLCHERIATLFEAYAPVDESYSVFILEKLQGADVLTYLSSRHEYTEQMVATIISQVLDALQYLHWRCVGHLDLQPDNIVMASTRTLEVKLVDFGCAQRVTKLGNVVQFHGNLDYTAPEVLCQEPAYPQSDIWSVGVLAYVMLSGVSPFQGENAAETKQNINFVRFRYEYLYKELTQEATRFLMLVFKRAPNKRPSAEECQEHRWLLPSEYMIKRRERAVFLGNRIKEYSEKYHQARKEEVSSVESLTSLLTGKGALERSNSIQEELIATY</sequence>
<evidence type="ECO:0000256" key="3">
    <source>
        <dbReference type="ARBA" id="ARBA00022443"/>
    </source>
</evidence>
<feature type="domain" description="Ig-like" evidence="13">
    <location>
        <begin position="1051"/>
        <end position="1140"/>
    </location>
</feature>
<comment type="subcellular location">
    <subcellularLocation>
        <location evidence="1">Cytoplasm</location>
        <location evidence="1">Myofibril</location>
        <location evidence="1">Sarcomere</location>
        <location evidence="1">A band</location>
    </subcellularLocation>
</comment>
<dbReference type="GO" id="GO:0045989">
    <property type="term" value="P:positive regulation of striated muscle contraction"/>
    <property type="evidence" value="ECO:0007669"/>
    <property type="project" value="UniProtKB-ARBA"/>
</dbReference>
<feature type="domain" description="Ig-like" evidence="13">
    <location>
        <begin position="1727"/>
        <end position="1819"/>
    </location>
</feature>
<keyword evidence="4" id="KW-0963">Cytoplasm</keyword>
<dbReference type="InterPro" id="IPR013098">
    <property type="entry name" value="Ig_I-set"/>
</dbReference>
<feature type="domain" description="Ig-like" evidence="13">
    <location>
        <begin position="1922"/>
        <end position="2012"/>
    </location>
</feature>
<dbReference type="FunFam" id="2.60.40.10:FF:000107">
    <property type="entry name" value="Myosin, light chain kinase a"/>
    <property type="match status" value="3"/>
</dbReference>
<dbReference type="InterPro" id="IPR003961">
    <property type="entry name" value="FN3_dom"/>
</dbReference>
<dbReference type="InterPro" id="IPR036116">
    <property type="entry name" value="FN3_sf"/>
</dbReference>